<dbReference type="InterPro" id="IPR003959">
    <property type="entry name" value="ATPase_AAA_core"/>
</dbReference>
<sequence>MSCSRGPTALVRRRCWRPSSEQHLHVQWQRLLVPALRELSPTTQLIVATHSEAILDSALSYERFILVEDEDPRAKLHDAGEEEEMPAPTPPS</sequence>
<organism evidence="3 4">
    <name type="scientific">Sorangium cellulosum</name>
    <name type="common">Polyangium cellulosum</name>
    <dbReference type="NCBI Taxonomy" id="56"/>
    <lineage>
        <taxon>Bacteria</taxon>
        <taxon>Pseudomonadati</taxon>
        <taxon>Myxococcota</taxon>
        <taxon>Polyangia</taxon>
        <taxon>Polyangiales</taxon>
        <taxon>Polyangiaceae</taxon>
        <taxon>Sorangium</taxon>
    </lineage>
</organism>
<gene>
    <name evidence="3" type="ORF">BE21_18315</name>
</gene>
<dbReference type="GO" id="GO:0005524">
    <property type="term" value="F:ATP binding"/>
    <property type="evidence" value="ECO:0007669"/>
    <property type="project" value="InterPro"/>
</dbReference>
<dbReference type="Pfam" id="PF13304">
    <property type="entry name" value="AAA_21"/>
    <property type="match status" value="1"/>
</dbReference>
<evidence type="ECO:0000256" key="1">
    <source>
        <dbReference type="SAM" id="MobiDB-lite"/>
    </source>
</evidence>
<evidence type="ECO:0000313" key="4">
    <source>
        <dbReference type="Proteomes" id="UP000075502"/>
    </source>
</evidence>
<reference evidence="3 4" key="1">
    <citation type="submission" date="2014-02" db="EMBL/GenBank/DDBJ databases">
        <title>The small core and large imbalanced accessory genome model reveals a collaborative survival strategy of Sorangium cellulosum strains in nature.</title>
        <authorList>
            <person name="Han K."/>
            <person name="Peng R."/>
            <person name="Blom J."/>
            <person name="Li Y.-Z."/>
        </authorList>
    </citation>
    <scope>NUCLEOTIDE SEQUENCE [LARGE SCALE GENOMIC DNA]</scope>
    <source>
        <strain evidence="3 4">So0007-03</strain>
    </source>
</reference>
<comment type="caution">
    <text evidence="3">The sequence shown here is derived from an EMBL/GenBank/DDBJ whole genome shotgun (WGS) entry which is preliminary data.</text>
</comment>
<feature type="region of interest" description="Disordered" evidence="1">
    <location>
        <begin position="72"/>
        <end position="92"/>
    </location>
</feature>
<evidence type="ECO:0000259" key="2">
    <source>
        <dbReference type="Pfam" id="PF13304"/>
    </source>
</evidence>
<dbReference type="Gene3D" id="3.40.50.300">
    <property type="entry name" value="P-loop containing nucleotide triphosphate hydrolases"/>
    <property type="match status" value="1"/>
</dbReference>
<accession>A0A150TXF3</accession>
<evidence type="ECO:0000313" key="3">
    <source>
        <dbReference type="EMBL" id="KYG09383.1"/>
    </source>
</evidence>
<name>A0A150TXF3_SORCE</name>
<dbReference type="AlphaFoldDB" id="A0A150TXF3"/>
<feature type="domain" description="ATPase AAA-type core" evidence="2">
    <location>
        <begin position="21"/>
        <end position="56"/>
    </location>
</feature>
<dbReference type="Proteomes" id="UP000075502">
    <property type="component" value="Unassembled WGS sequence"/>
</dbReference>
<protein>
    <recommendedName>
        <fullName evidence="2">ATPase AAA-type core domain-containing protein</fullName>
    </recommendedName>
</protein>
<dbReference type="GO" id="GO:0016887">
    <property type="term" value="F:ATP hydrolysis activity"/>
    <property type="evidence" value="ECO:0007669"/>
    <property type="project" value="InterPro"/>
</dbReference>
<proteinExistence type="predicted"/>
<dbReference type="EMBL" id="JEME01000699">
    <property type="protein sequence ID" value="KYG09383.1"/>
    <property type="molecule type" value="Genomic_DNA"/>
</dbReference>
<dbReference type="InterPro" id="IPR027417">
    <property type="entry name" value="P-loop_NTPase"/>
</dbReference>